<organism evidence="1 2">
    <name type="scientific">Staurois parvus</name>
    <dbReference type="NCBI Taxonomy" id="386267"/>
    <lineage>
        <taxon>Eukaryota</taxon>
        <taxon>Metazoa</taxon>
        <taxon>Chordata</taxon>
        <taxon>Craniata</taxon>
        <taxon>Vertebrata</taxon>
        <taxon>Euteleostomi</taxon>
        <taxon>Amphibia</taxon>
        <taxon>Batrachia</taxon>
        <taxon>Anura</taxon>
        <taxon>Neobatrachia</taxon>
        <taxon>Ranoidea</taxon>
        <taxon>Ranidae</taxon>
        <taxon>Staurois</taxon>
    </lineage>
</organism>
<keyword evidence="2" id="KW-1185">Reference proteome</keyword>
<protein>
    <submittedName>
        <fullName evidence="1">Uncharacterized protein</fullName>
    </submittedName>
</protein>
<name>A0ABN9H7B6_9NEOB</name>
<dbReference type="Proteomes" id="UP001162483">
    <property type="component" value="Unassembled WGS sequence"/>
</dbReference>
<evidence type="ECO:0000313" key="1">
    <source>
        <dbReference type="EMBL" id="CAI9617607.1"/>
    </source>
</evidence>
<dbReference type="EMBL" id="CATNWA010020286">
    <property type="protein sequence ID" value="CAI9617607.1"/>
    <property type="molecule type" value="Genomic_DNA"/>
</dbReference>
<sequence>MVQCRGRLPFINGARLFGLCALPGSAQHCDPVPTDTVEHQSLYGTTV</sequence>
<reference evidence="1" key="1">
    <citation type="submission" date="2023-05" db="EMBL/GenBank/DDBJ databases">
        <authorList>
            <person name="Stuckert A."/>
        </authorList>
    </citation>
    <scope>NUCLEOTIDE SEQUENCE</scope>
</reference>
<gene>
    <name evidence="1" type="ORF">SPARVUS_LOCUS15574826</name>
</gene>
<comment type="caution">
    <text evidence="1">The sequence shown here is derived from an EMBL/GenBank/DDBJ whole genome shotgun (WGS) entry which is preliminary data.</text>
</comment>
<evidence type="ECO:0000313" key="2">
    <source>
        <dbReference type="Proteomes" id="UP001162483"/>
    </source>
</evidence>
<accession>A0ABN9H7B6</accession>
<proteinExistence type="predicted"/>